<dbReference type="InterPro" id="IPR035093">
    <property type="entry name" value="RelE/ParE_toxin_dom_sf"/>
</dbReference>
<evidence type="ECO:0000313" key="2">
    <source>
        <dbReference type="EMBL" id="PIR05120.1"/>
    </source>
</evidence>
<dbReference type="Pfam" id="PF24732">
    <property type="entry name" value="ParE_like"/>
    <property type="match status" value="1"/>
</dbReference>
<comment type="caution">
    <text evidence="2">The sequence shown here is derived from an EMBL/GenBank/DDBJ whole genome shotgun (WGS) entry which is preliminary data.</text>
</comment>
<dbReference type="Proteomes" id="UP000229893">
    <property type="component" value="Unassembled WGS sequence"/>
</dbReference>
<feature type="domain" description="ParE-like toxin" evidence="1">
    <location>
        <begin position="19"/>
        <end position="81"/>
    </location>
</feature>
<gene>
    <name evidence="2" type="ORF">COV57_00795</name>
</gene>
<sequence>MEIIITTEFENLYKKLPENIKKKAYKQTEMFKKDVFYPSLHTEKLEPKDRALWSFRVDDKYRILFRFNNKNSVRFLVIGSHDWIYKIKF</sequence>
<proteinExistence type="predicted"/>
<protein>
    <recommendedName>
        <fullName evidence="1">ParE-like toxin domain-containing protein</fullName>
    </recommendedName>
</protein>
<dbReference type="Gene3D" id="3.30.2310.20">
    <property type="entry name" value="RelE-like"/>
    <property type="match status" value="1"/>
</dbReference>
<name>A0A2H0N895_9BACT</name>
<reference evidence="2 3" key="1">
    <citation type="submission" date="2017-09" db="EMBL/GenBank/DDBJ databases">
        <title>Depth-based differentiation of microbial function through sediment-hosted aquifers and enrichment of novel symbionts in the deep terrestrial subsurface.</title>
        <authorList>
            <person name="Probst A.J."/>
            <person name="Ladd B."/>
            <person name="Jarett J.K."/>
            <person name="Geller-Mcgrath D.E."/>
            <person name="Sieber C.M."/>
            <person name="Emerson J.B."/>
            <person name="Anantharaman K."/>
            <person name="Thomas B.C."/>
            <person name="Malmstrom R."/>
            <person name="Stieglmeier M."/>
            <person name="Klingl A."/>
            <person name="Woyke T."/>
            <person name="Ryan C.M."/>
            <person name="Banfield J.F."/>
        </authorList>
    </citation>
    <scope>NUCLEOTIDE SEQUENCE [LARGE SCALE GENOMIC DNA]</scope>
    <source>
        <strain evidence="2">CG11_big_fil_rev_8_21_14_0_20_35_14</strain>
    </source>
</reference>
<accession>A0A2H0N895</accession>
<dbReference type="SUPFAM" id="SSF143011">
    <property type="entry name" value="RelE-like"/>
    <property type="match status" value="1"/>
</dbReference>
<dbReference type="InterPro" id="IPR056925">
    <property type="entry name" value="ParE-like"/>
</dbReference>
<evidence type="ECO:0000259" key="1">
    <source>
        <dbReference type="Pfam" id="PF24732"/>
    </source>
</evidence>
<organism evidence="2 3">
    <name type="scientific">Candidatus Liptonbacteria bacterium CG11_big_fil_rev_8_21_14_0_20_35_14</name>
    <dbReference type="NCBI Taxonomy" id="1974634"/>
    <lineage>
        <taxon>Bacteria</taxon>
        <taxon>Candidatus Liptoniibacteriota</taxon>
    </lineage>
</organism>
<evidence type="ECO:0000313" key="3">
    <source>
        <dbReference type="Proteomes" id="UP000229893"/>
    </source>
</evidence>
<dbReference type="AlphaFoldDB" id="A0A2H0N895"/>
<dbReference type="EMBL" id="PCWO01000011">
    <property type="protein sequence ID" value="PIR05120.1"/>
    <property type="molecule type" value="Genomic_DNA"/>
</dbReference>